<comment type="function">
    <text evidence="1 12">Required for the export of heme to the periplasm for the biogenesis of c-type cytochromes.</text>
</comment>
<comment type="similarity">
    <text evidence="3 12">Belongs to the CcmB/CycW/HelB family.</text>
</comment>
<dbReference type="NCBIfam" id="TIGR01190">
    <property type="entry name" value="ccmB"/>
    <property type="match status" value="1"/>
</dbReference>
<feature type="transmembrane region" description="Helical" evidence="13">
    <location>
        <begin position="96"/>
        <end position="120"/>
    </location>
</feature>
<evidence type="ECO:0000313" key="15">
    <source>
        <dbReference type="Proteomes" id="UP001201463"/>
    </source>
</evidence>
<name>A0ABS8XL88_9BURK</name>
<dbReference type="PRINTS" id="PR01414">
    <property type="entry name" value="CCMBBIOGNSIS"/>
</dbReference>
<dbReference type="InterPro" id="IPR003544">
    <property type="entry name" value="Cyt_c_biogenesis_CcmB"/>
</dbReference>
<keyword evidence="15" id="KW-1185">Reference proteome</keyword>
<reference evidence="14 15" key="1">
    <citation type="submission" date="2021-12" db="EMBL/GenBank/DDBJ databases">
        <title>Genome seq of p7.</title>
        <authorList>
            <person name="Seo T."/>
        </authorList>
    </citation>
    <scope>NUCLEOTIDE SEQUENCE [LARGE SCALE GENOMIC DNA]</scope>
    <source>
        <strain evidence="14 15">P7</strain>
    </source>
</reference>
<evidence type="ECO:0000256" key="12">
    <source>
        <dbReference type="PIRNR" id="PIRNR002764"/>
    </source>
</evidence>
<evidence type="ECO:0000256" key="5">
    <source>
        <dbReference type="ARBA" id="ARBA00022448"/>
    </source>
</evidence>
<proteinExistence type="inferred from homology"/>
<evidence type="ECO:0000256" key="13">
    <source>
        <dbReference type="SAM" id="Phobius"/>
    </source>
</evidence>
<protein>
    <recommendedName>
        <fullName evidence="4 12">Heme exporter protein B</fullName>
    </recommendedName>
</protein>
<evidence type="ECO:0000256" key="6">
    <source>
        <dbReference type="ARBA" id="ARBA00022475"/>
    </source>
</evidence>
<dbReference type="PANTHER" id="PTHR30070">
    <property type="entry name" value="HEME EXPORTER PROTEIN B"/>
    <property type="match status" value="1"/>
</dbReference>
<feature type="transmembrane region" description="Helical" evidence="13">
    <location>
        <begin position="132"/>
        <end position="155"/>
    </location>
</feature>
<feature type="transmembrane region" description="Helical" evidence="13">
    <location>
        <begin position="161"/>
        <end position="181"/>
    </location>
</feature>
<dbReference type="InterPro" id="IPR026031">
    <property type="entry name" value="Cyt_c_CcmB_bac"/>
</dbReference>
<dbReference type="PIRSF" id="PIRSF002764">
    <property type="entry name" value="CcmB"/>
    <property type="match status" value="1"/>
</dbReference>
<dbReference type="Pfam" id="PF03379">
    <property type="entry name" value="CcmB"/>
    <property type="match status" value="1"/>
</dbReference>
<accession>A0ABS8XL88</accession>
<keyword evidence="7 12" id="KW-0997">Cell inner membrane</keyword>
<evidence type="ECO:0000256" key="11">
    <source>
        <dbReference type="ARBA" id="ARBA00023136"/>
    </source>
</evidence>
<evidence type="ECO:0000256" key="10">
    <source>
        <dbReference type="ARBA" id="ARBA00022989"/>
    </source>
</evidence>
<feature type="transmembrane region" description="Helical" evidence="13">
    <location>
        <begin position="193"/>
        <end position="219"/>
    </location>
</feature>
<keyword evidence="9 12" id="KW-0201">Cytochrome c-type biogenesis</keyword>
<sequence length="220" mass="22716">MSAPLQAAAALARREWVSQLRQPAEWLTPLAFVVSVVALFPIGLGPEPARLRELAPGLLWIVALLASLLPLPRLFAADLADGSLEQWWLSPLPRPLAVGLKLAVHWGWTGLPLVLLAPLLALAFGVDDAGPLALSLLLGTPALTLLGGLGAALVLHARAGAGLLALLLLPLQVPVLVFGTAAAQGGSQADTALLLLGAWLTLLLALAPWGTAASLSLMLD</sequence>
<gene>
    <name evidence="14" type="primary">ccmB</name>
    <name evidence="14" type="ORF">LXT12_20825</name>
</gene>
<evidence type="ECO:0000256" key="9">
    <source>
        <dbReference type="ARBA" id="ARBA00022748"/>
    </source>
</evidence>
<comment type="caution">
    <text evidence="14">The sequence shown here is derived from an EMBL/GenBank/DDBJ whole genome shotgun (WGS) entry which is preliminary data.</text>
</comment>
<evidence type="ECO:0000256" key="7">
    <source>
        <dbReference type="ARBA" id="ARBA00022519"/>
    </source>
</evidence>
<evidence type="ECO:0000256" key="3">
    <source>
        <dbReference type="ARBA" id="ARBA00010544"/>
    </source>
</evidence>
<dbReference type="Proteomes" id="UP001201463">
    <property type="component" value="Unassembled WGS sequence"/>
</dbReference>
<evidence type="ECO:0000313" key="14">
    <source>
        <dbReference type="EMBL" id="MCE4539697.1"/>
    </source>
</evidence>
<keyword evidence="5 12" id="KW-0813">Transport</keyword>
<dbReference type="RefSeq" id="WP_233394217.1">
    <property type="nucleotide sequence ID" value="NZ_JAJTWT010000010.1"/>
</dbReference>
<keyword evidence="6 12" id="KW-1003">Cell membrane</keyword>
<feature type="transmembrane region" description="Helical" evidence="13">
    <location>
        <begin position="57"/>
        <end position="76"/>
    </location>
</feature>
<keyword evidence="8 13" id="KW-0812">Transmembrane</keyword>
<evidence type="ECO:0000256" key="1">
    <source>
        <dbReference type="ARBA" id="ARBA00002442"/>
    </source>
</evidence>
<dbReference type="EMBL" id="JAJTWT010000010">
    <property type="protein sequence ID" value="MCE4539697.1"/>
    <property type="molecule type" value="Genomic_DNA"/>
</dbReference>
<evidence type="ECO:0000256" key="8">
    <source>
        <dbReference type="ARBA" id="ARBA00022692"/>
    </source>
</evidence>
<feature type="transmembrane region" description="Helical" evidence="13">
    <location>
        <begin position="26"/>
        <end position="45"/>
    </location>
</feature>
<evidence type="ECO:0000256" key="4">
    <source>
        <dbReference type="ARBA" id="ARBA00016452"/>
    </source>
</evidence>
<dbReference type="PANTHER" id="PTHR30070:SF1">
    <property type="entry name" value="CYTOCHROME C BIOGENESIS B-RELATED"/>
    <property type="match status" value="1"/>
</dbReference>
<keyword evidence="11 12" id="KW-0472">Membrane</keyword>
<evidence type="ECO:0000256" key="2">
    <source>
        <dbReference type="ARBA" id="ARBA00004429"/>
    </source>
</evidence>
<keyword evidence="10 13" id="KW-1133">Transmembrane helix</keyword>
<organism evidence="14 15">
    <name type="scientific">Pelomonas caseinilytica</name>
    <dbReference type="NCBI Taxonomy" id="2906763"/>
    <lineage>
        <taxon>Bacteria</taxon>
        <taxon>Pseudomonadati</taxon>
        <taxon>Pseudomonadota</taxon>
        <taxon>Betaproteobacteria</taxon>
        <taxon>Burkholderiales</taxon>
        <taxon>Sphaerotilaceae</taxon>
        <taxon>Roseateles</taxon>
    </lineage>
</organism>
<comment type="subcellular location">
    <subcellularLocation>
        <location evidence="2">Cell inner membrane</location>
        <topology evidence="2">Multi-pass membrane protein</topology>
    </subcellularLocation>
</comment>